<dbReference type="Proteomes" id="UP001501727">
    <property type="component" value="Unassembled WGS sequence"/>
</dbReference>
<dbReference type="InterPro" id="IPR025294">
    <property type="entry name" value="DUF4156"/>
</dbReference>
<dbReference type="EMBL" id="BAAAZU010000001">
    <property type="protein sequence ID" value="GAA3911912.1"/>
    <property type="molecule type" value="Genomic_DNA"/>
</dbReference>
<feature type="chain" id="PRO_5046101935" evidence="1">
    <location>
        <begin position="25"/>
        <end position="106"/>
    </location>
</feature>
<keyword evidence="1" id="KW-0732">Signal</keyword>
<dbReference type="RefSeq" id="WP_344757927.1">
    <property type="nucleotide sequence ID" value="NZ_BAAAZU010000001.1"/>
</dbReference>
<keyword evidence="3" id="KW-1185">Reference proteome</keyword>
<organism evidence="2 3">
    <name type="scientific">Luteimonas lutimaris</name>
    <dbReference type="NCBI Taxonomy" id="698645"/>
    <lineage>
        <taxon>Bacteria</taxon>
        <taxon>Pseudomonadati</taxon>
        <taxon>Pseudomonadota</taxon>
        <taxon>Gammaproteobacteria</taxon>
        <taxon>Lysobacterales</taxon>
        <taxon>Lysobacteraceae</taxon>
        <taxon>Luteimonas</taxon>
    </lineage>
</organism>
<reference evidence="3" key="1">
    <citation type="journal article" date="2019" name="Int. J. Syst. Evol. Microbiol.">
        <title>The Global Catalogue of Microorganisms (GCM) 10K type strain sequencing project: providing services to taxonomists for standard genome sequencing and annotation.</title>
        <authorList>
            <consortium name="The Broad Institute Genomics Platform"/>
            <consortium name="The Broad Institute Genome Sequencing Center for Infectious Disease"/>
            <person name="Wu L."/>
            <person name="Ma J."/>
        </authorList>
    </citation>
    <scope>NUCLEOTIDE SEQUENCE [LARGE SCALE GENOMIC DNA]</scope>
    <source>
        <strain evidence="3">JCM 16916</strain>
    </source>
</reference>
<sequence>MRHLPLAVLATAVLGLPGCTWVHMAPGASAVKVVATAPTGCEKRGEISVSVADKVALVYERNDLRVREELETLARNEAPGINADTISPLGPPVKGDQNFAAWHCGN</sequence>
<protein>
    <submittedName>
        <fullName evidence="2">DUF4156 domain-containing protein</fullName>
    </submittedName>
</protein>
<feature type="signal peptide" evidence="1">
    <location>
        <begin position="1"/>
        <end position="24"/>
    </location>
</feature>
<dbReference type="Pfam" id="PF13698">
    <property type="entry name" value="DUF4156"/>
    <property type="match status" value="1"/>
</dbReference>
<comment type="caution">
    <text evidence="2">The sequence shown here is derived from an EMBL/GenBank/DDBJ whole genome shotgun (WGS) entry which is preliminary data.</text>
</comment>
<gene>
    <name evidence="2" type="ORF">GCM10022229_00620</name>
</gene>
<accession>A0ABP7M3V5</accession>
<evidence type="ECO:0000313" key="2">
    <source>
        <dbReference type="EMBL" id="GAA3911912.1"/>
    </source>
</evidence>
<evidence type="ECO:0000313" key="3">
    <source>
        <dbReference type="Proteomes" id="UP001501727"/>
    </source>
</evidence>
<proteinExistence type="predicted"/>
<name>A0ABP7M3V5_9GAMM</name>
<evidence type="ECO:0000256" key="1">
    <source>
        <dbReference type="SAM" id="SignalP"/>
    </source>
</evidence>